<evidence type="ECO:0000313" key="2">
    <source>
        <dbReference type="EMBL" id="WMW79363.1"/>
    </source>
</evidence>
<accession>A0ABY9RET6</accession>
<evidence type="ECO:0000313" key="3">
    <source>
        <dbReference type="Proteomes" id="UP001181355"/>
    </source>
</evidence>
<gene>
    <name evidence="2" type="ORF">RF679_11965</name>
</gene>
<dbReference type="Proteomes" id="UP001181355">
    <property type="component" value="Chromosome"/>
</dbReference>
<organism evidence="2 3">
    <name type="scientific">Undibacterium cyanobacteriorum</name>
    <dbReference type="NCBI Taxonomy" id="3073561"/>
    <lineage>
        <taxon>Bacteria</taxon>
        <taxon>Pseudomonadati</taxon>
        <taxon>Pseudomonadota</taxon>
        <taxon>Betaproteobacteria</taxon>
        <taxon>Burkholderiales</taxon>
        <taxon>Oxalobacteraceae</taxon>
        <taxon>Undibacterium</taxon>
    </lineage>
</organism>
<protein>
    <recommendedName>
        <fullName evidence="4">MSHA biogenesis protein MshJ</fullName>
    </recommendedName>
</protein>
<dbReference type="RefSeq" id="WP_309480861.1">
    <property type="nucleotide sequence ID" value="NZ_CP133720.1"/>
</dbReference>
<sequence>MMEKLKKLATKIDARSERERVFIFAILVTTFILIALNLIWSPMQKKMKLAEQKDQQNVTLSQTSQIELDSLKAGKFADIDYEVKHQISEQKKQLQILRTELAKFEERLVPAEKMNELLEQVLSRNKNLRLISLKSLPVENVLRVIEPVAEGSASIPVANANNANEIGLFKHEVELVFEGNYLDMLSYLKSLEAMQQRLYWGKIYLRVVEYPQSRLSLRVFTISQEKKWLDL</sequence>
<keyword evidence="1" id="KW-1133">Transmembrane helix</keyword>
<name>A0ABY9RET6_9BURK</name>
<evidence type="ECO:0000256" key="1">
    <source>
        <dbReference type="SAM" id="Phobius"/>
    </source>
</evidence>
<keyword evidence="1" id="KW-0472">Membrane</keyword>
<keyword evidence="3" id="KW-1185">Reference proteome</keyword>
<keyword evidence="1" id="KW-0812">Transmembrane</keyword>
<feature type="transmembrane region" description="Helical" evidence="1">
    <location>
        <begin position="21"/>
        <end position="40"/>
    </location>
</feature>
<proteinExistence type="predicted"/>
<evidence type="ECO:0008006" key="4">
    <source>
        <dbReference type="Google" id="ProtNLM"/>
    </source>
</evidence>
<reference evidence="2" key="1">
    <citation type="submission" date="2023-09" db="EMBL/GenBank/DDBJ databases">
        <title>Undibacterium sp. 20NA77.5 isolated from freshwater.</title>
        <authorList>
            <person name="Le V."/>
            <person name="Ko S.-R."/>
            <person name="Ahn C.-Y."/>
            <person name="Oh H.-M."/>
        </authorList>
    </citation>
    <scope>NUCLEOTIDE SEQUENCE</scope>
    <source>
        <strain evidence="2">20NA77.5</strain>
    </source>
</reference>
<dbReference type="EMBL" id="CP133720">
    <property type="protein sequence ID" value="WMW79363.1"/>
    <property type="molecule type" value="Genomic_DNA"/>
</dbReference>